<gene>
    <name evidence="3" type="ORF">SCUD_LOCUS8979</name>
</gene>
<dbReference type="Proteomes" id="UP000279833">
    <property type="component" value="Unassembled WGS sequence"/>
</dbReference>
<dbReference type="PROSITE" id="PS50158">
    <property type="entry name" value="ZF_CCHC"/>
    <property type="match status" value="1"/>
</dbReference>
<reference evidence="5" key="1">
    <citation type="submission" date="2016-06" db="UniProtKB">
        <authorList>
            <consortium name="WormBaseParasite"/>
        </authorList>
    </citation>
    <scope>IDENTIFICATION</scope>
</reference>
<feature type="domain" description="CCHC-type" evidence="2">
    <location>
        <begin position="156"/>
        <end position="170"/>
    </location>
</feature>
<sequence length="391" mass="44395">MEPVMEQLDIHSDFDAFEDYFERFEVWAMTKEDDEDVNIIARFLTFIGKEEYSLLKTLALPEKPISLSYTILKDPLLDYVKYTNSEYGKGGRFRKMIHEDIKNSTALRHLNPVRTQGYADNSLSLDAVNEDGYKFGQCLSCGKFHSFNSCKFRNSKCFKCGDIGHIQSVCNTTVHLAATNIKSCNSDSIKSSVPNDHLSLTTISKDSVESYISSELSETRNLCEKTVSNQSTYQISHVIVPDMVFPNDSHISDEISYKSEENMLSEHNYDRKPDIVLMDADFSNDSMVCNDILNKVEETILEESNRDVLSNIICPHNAFVSCGKLVQCEAQVLNDLDFDYNSDDFISTAVYPFHKDNSNVYSSQCEKYVLNEATSLINWGYKDPTLFRGGG</sequence>
<dbReference type="AlphaFoldDB" id="A0A183K1W6"/>
<accession>A0A183K1W6</accession>
<evidence type="ECO:0000259" key="2">
    <source>
        <dbReference type="PROSITE" id="PS50158"/>
    </source>
</evidence>
<evidence type="ECO:0000313" key="4">
    <source>
        <dbReference type="Proteomes" id="UP000279833"/>
    </source>
</evidence>
<evidence type="ECO:0000313" key="5">
    <source>
        <dbReference type="WBParaSite" id="SCUD_0000897901-mRNA-1"/>
    </source>
</evidence>
<organism evidence="5">
    <name type="scientific">Schistosoma curassoni</name>
    <dbReference type="NCBI Taxonomy" id="6186"/>
    <lineage>
        <taxon>Eukaryota</taxon>
        <taxon>Metazoa</taxon>
        <taxon>Spiralia</taxon>
        <taxon>Lophotrochozoa</taxon>
        <taxon>Platyhelminthes</taxon>
        <taxon>Trematoda</taxon>
        <taxon>Digenea</taxon>
        <taxon>Strigeidida</taxon>
        <taxon>Schistosomatoidea</taxon>
        <taxon>Schistosomatidae</taxon>
        <taxon>Schistosoma</taxon>
    </lineage>
</organism>
<keyword evidence="4" id="KW-1185">Reference proteome</keyword>
<dbReference type="GO" id="GO:0008270">
    <property type="term" value="F:zinc ion binding"/>
    <property type="evidence" value="ECO:0007669"/>
    <property type="project" value="UniProtKB-KW"/>
</dbReference>
<evidence type="ECO:0000256" key="1">
    <source>
        <dbReference type="PROSITE-ProRule" id="PRU00047"/>
    </source>
</evidence>
<keyword evidence="1" id="KW-0479">Metal-binding</keyword>
<keyword evidence="1" id="KW-0863">Zinc-finger</keyword>
<proteinExistence type="predicted"/>
<dbReference type="WBParaSite" id="SCUD_0000897901-mRNA-1">
    <property type="protein sequence ID" value="SCUD_0000897901-mRNA-1"/>
    <property type="gene ID" value="SCUD_0000897901"/>
</dbReference>
<reference evidence="3 4" key="2">
    <citation type="submission" date="2018-11" db="EMBL/GenBank/DDBJ databases">
        <authorList>
            <consortium name="Pathogen Informatics"/>
        </authorList>
    </citation>
    <scope>NUCLEOTIDE SEQUENCE [LARGE SCALE GENOMIC DNA]</scope>
    <source>
        <strain evidence="3">Dakar</strain>
        <strain evidence="4">Dakar, Senegal</strain>
    </source>
</reference>
<keyword evidence="1" id="KW-0862">Zinc</keyword>
<dbReference type="InterPro" id="IPR001878">
    <property type="entry name" value="Znf_CCHC"/>
</dbReference>
<dbReference type="EMBL" id="UZAK01033004">
    <property type="protein sequence ID" value="VDP33525.1"/>
    <property type="molecule type" value="Genomic_DNA"/>
</dbReference>
<evidence type="ECO:0000313" key="3">
    <source>
        <dbReference type="EMBL" id="VDP33525.1"/>
    </source>
</evidence>
<name>A0A183K1W6_9TREM</name>
<dbReference type="GO" id="GO:0003676">
    <property type="term" value="F:nucleic acid binding"/>
    <property type="evidence" value="ECO:0007669"/>
    <property type="project" value="InterPro"/>
</dbReference>
<dbReference type="Gene3D" id="4.10.60.10">
    <property type="entry name" value="Zinc finger, CCHC-type"/>
    <property type="match status" value="1"/>
</dbReference>
<protein>
    <submittedName>
        <fullName evidence="5">CCHC-type domain-containing protein</fullName>
    </submittedName>
</protein>